<name>A0AAV4SNB2_CAEEX</name>
<dbReference type="AlphaFoldDB" id="A0AAV4SNB2"/>
<dbReference type="Proteomes" id="UP001054945">
    <property type="component" value="Unassembled WGS sequence"/>
</dbReference>
<gene>
    <name evidence="2" type="primary">Tdpoz1_26</name>
    <name evidence="2" type="ORF">CEXT_358741</name>
</gene>
<proteinExistence type="predicted"/>
<comment type="caution">
    <text evidence="2">The sequence shown here is derived from an EMBL/GenBank/DDBJ whole genome shotgun (WGS) entry which is preliminary data.</text>
</comment>
<evidence type="ECO:0000313" key="2">
    <source>
        <dbReference type="EMBL" id="GIY35580.1"/>
    </source>
</evidence>
<dbReference type="PROSITE" id="PS50097">
    <property type="entry name" value="BTB"/>
    <property type="match status" value="1"/>
</dbReference>
<sequence>MKKFIVIIAVIYGIFKLSSFSKFISSNLLIRGYCDRRYSDLKYSMDELFNDGTFADVTIVADDHEFRAHKAILSSRSKVFHDMLSTKAVRNSNRIVINDLSEDTVEKCFDLCTPDRFYLGKLFQRLFPELLHAAHSYKLTLPTRNMFQDSGNYSARGQCNQHASVRRKVFDTNLEKESVEFITKNMLFIQDQDKWLEFMRTHPKLANGIVESLAKRRRQNSSEELIQFNPVQ</sequence>
<dbReference type="InterPro" id="IPR011333">
    <property type="entry name" value="SKP1/BTB/POZ_sf"/>
</dbReference>
<dbReference type="EMBL" id="BPLR01009936">
    <property type="protein sequence ID" value="GIY35580.1"/>
    <property type="molecule type" value="Genomic_DNA"/>
</dbReference>
<evidence type="ECO:0000259" key="1">
    <source>
        <dbReference type="PROSITE" id="PS50097"/>
    </source>
</evidence>
<dbReference type="SMART" id="SM00225">
    <property type="entry name" value="BTB"/>
    <property type="match status" value="1"/>
</dbReference>
<dbReference type="Gene3D" id="3.30.710.10">
    <property type="entry name" value="Potassium Channel Kv1.1, Chain A"/>
    <property type="match status" value="1"/>
</dbReference>
<organism evidence="2 3">
    <name type="scientific">Caerostris extrusa</name>
    <name type="common">Bark spider</name>
    <name type="synonym">Caerostris bankana</name>
    <dbReference type="NCBI Taxonomy" id="172846"/>
    <lineage>
        <taxon>Eukaryota</taxon>
        <taxon>Metazoa</taxon>
        <taxon>Ecdysozoa</taxon>
        <taxon>Arthropoda</taxon>
        <taxon>Chelicerata</taxon>
        <taxon>Arachnida</taxon>
        <taxon>Araneae</taxon>
        <taxon>Araneomorphae</taxon>
        <taxon>Entelegynae</taxon>
        <taxon>Araneoidea</taxon>
        <taxon>Araneidae</taxon>
        <taxon>Caerostris</taxon>
    </lineage>
</organism>
<dbReference type="PANTHER" id="PTHR24413">
    <property type="entry name" value="SPECKLE-TYPE POZ PROTEIN"/>
    <property type="match status" value="1"/>
</dbReference>
<dbReference type="CDD" id="cd18186">
    <property type="entry name" value="BTB_POZ_ZBTB_KLHL-like"/>
    <property type="match status" value="1"/>
</dbReference>
<protein>
    <submittedName>
        <fullName evidence="2">TD and POZ domain-containing protein 1</fullName>
    </submittedName>
</protein>
<evidence type="ECO:0000313" key="3">
    <source>
        <dbReference type="Proteomes" id="UP001054945"/>
    </source>
</evidence>
<keyword evidence="3" id="KW-1185">Reference proteome</keyword>
<accession>A0AAV4SNB2</accession>
<dbReference type="Gene3D" id="1.25.40.420">
    <property type="match status" value="1"/>
</dbReference>
<dbReference type="Pfam" id="PF00651">
    <property type="entry name" value="BTB"/>
    <property type="match status" value="1"/>
</dbReference>
<feature type="domain" description="BTB" evidence="1">
    <location>
        <begin position="55"/>
        <end position="121"/>
    </location>
</feature>
<dbReference type="InterPro" id="IPR000210">
    <property type="entry name" value="BTB/POZ_dom"/>
</dbReference>
<reference evidence="2 3" key="1">
    <citation type="submission" date="2021-06" db="EMBL/GenBank/DDBJ databases">
        <title>Caerostris extrusa draft genome.</title>
        <authorList>
            <person name="Kono N."/>
            <person name="Arakawa K."/>
        </authorList>
    </citation>
    <scope>NUCLEOTIDE SEQUENCE [LARGE SCALE GENOMIC DNA]</scope>
</reference>
<dbReference type="SUPFAM" id="SSF54695">
    <property type="entry name" value="POZ domain"/>
    <property type="match status" value="1"/>
</dbReference>